<dbReference type="Proteomes" id="UP000324800">
    <property type="component" value="Unassembled WGS sequence"/>
</dbReference>
<sequence>MNSGILEKVKSIIRDIVDAQRQTSKNAPFQGTLEQLWRIFLYITGEAEVDQQVLEIASKILVKSLSALYKTIIKYGAYTDDNQKEGKIFQRDKFETILKTGEKTLNVFYSLGMTPQKKEYFASKVKIHEKLAPLFHINCSPKLHCPYRIELYETPVALHFQSVVNLTHKALFAESINIQKYMIQEHAVVDHIAYLAQEFAGQYADKKEITTFSQTAYRVPVITSAFVILTFFDPSLQKFISQFPGLIPSVVQLTRYNRKLRIGQNIELEYKLRTQSLQVLHRFWNYNDDPLIHQLIIECHYIDVVIEALSTAGGIGEEGHVANLLSFSNINNSFIILRMYKDPKTRTQLIKTLEEQIRESGGAEELEAQIFKNDENNSWVMAYNAKQEMINRFKYDLNYIQ</sequence>
<reference evidence="1 2" key="1">
    <citation type="submission" date="2019-03" db="EMBL/GenBank/DDBJ databases">
        <title>Single cell metagenomics reveals metabolic interactions within the superorganism composed of flagellate Streblomastix strix and complex community of Bacteroidetes bacteria on its surface.</title>
        <authorList>
            <person name="Treitli S.C."/>
            <person name="Kolisko M."/>
            <person name="Husnik F."/>
            <person name="Keeling P."/>
            <person name="Hampl V."/>
        </authorList>
    </citation>
    <scope>NUCLEOTIDE SEQUENCE [LARGE SCALE GENOMIC DNA]</scope>
    <source>
        <strain evidence="1">ST1C</strain>
    </source>
</reference>
<organism evidence="1 2">
    <name type="scientific">Streblomastix strix</name>
    <dbReference type="NCBI Taxonomy" id="222440"/>
    <lineage>
        <taxon>Eukaryota</taxon>
        <taxon>Metamonada</taxon>
        <taxon>Preaxostyla</taxon>
        <taxon>Oxymonadida</taxon>
        <taxon>Streblomastigidae</taxon>
        <taxon>Streblomastix</taxon>
    </lineage>
</organism>
<comment type="caution">
    <text evidence="1">The sequence shown here is derived from an EMBL/GenBank/DDBJ whole genome shotgun (WGS) entry which is preliminary data.</text>
</comment>
<name>A0A5J4X673_9EUKA</name>
<proteinExistence type="predicted"/>
<gene>
    <name evidence="1" type="ORF">EZS28_001715</name>
</gene>
<protein>
    <submittedName>
        <fullName evidence="1">Uncharacterized protein</fullName>
    </submittedName>
</protein>
<evidence type="ECO:0000313" key="1">
    <source>
        <dbReference type="EMBL" id="KAA6402757.1"/>
    </source>
</evidence>
<dbReference type="EMBL" id="SNRW01000190">
    <property type="protein sequence ID" value="KAA6402757.1"/>
    <property type="molecule type" value="Genomic_DNA"/>
</dbReference>
<dbReference type="AlphaFoldDB" id="A0A5J4X673"/>
<evidence type="ECO:0000313" key="2">
    <source>
        <dbReference type="Proteomes" id="UP000324800"/>
    </source>
</evidence>
<accession>A0A5J4X673</accession>